<proteinExistence type="predicted"/>
<gene>
    <name evidence="1" type="ORF">MRB53_023688</name>
</gene>
<evidence type="ECO:0000313" key="2">
    <source>
        <dbReference type="Proteomes" id="UP001234297"/>
    </source>
</evidence>
<comment type="caution">
    <text evidence="1">The sequence shown here is derived from an EMBL/GenBank/DDBJ whole genome shotgun (WGS) entry which is preliminary data.</text>
</comment>
<sequence length="111" mass="12972">MMVFIEDVESKEGALVMVYLRKERFPDGTYKKLKQRKFGPCRVLKKLGPNAYRIELPEGFTMSPTFNASDLYPYHGDEKQITLKPTEIHFYHSGTPRELIEVLDVRTMTTR</sequence>
<dbReference type="EMBL" id="CM056815">
    <property type="protein sequence ID" value="KAJ8630365.1"/>
    <property type="molecule type" value="Genomic_DNA"/>
</dbReference>
<keyword evidence="2" id="KW-1185">Reference proteome</keyword>
<evidence type="ECO:0000313" key="1">
    <source>
        <dbReference type="EMBL" id="KAJ8630365.1"/>
    </source>
</evidence>
<dbReference type="Proteomes" id="UP001234297">
    <property type="component" value="Chromosome 7"/>
</dbReference>
<name>A0ACC2LAT5_PERAE</name>
<reference evidence="1 2" key="1">
    <citation type="journal article" date="2022" name="Hortic Res">
        <title>A haplotype resolved chromosomal level avocado genome allows analysis of novel avocado genes.</title>
        <authorList>
            <person name="Nath O."/>
            <person name="Fletcher S.J."/>
            <person name="Hayward A."/>
            <person name="Shaw L.M."/>
            <person name="Masouleh A.K."/>
            <person name="Furtado A."/>
            <person name="Henry R.J."/>
            <person name="Mitter N."/>
        </authorList>
    </citation>
    <scope>NUCLEOTIDE SEQUENCE [LARGE SCALE GENOMIC DNA]</scope>
    <source>
        <strain evidence="2">cv. Hass</strain>
    </source>
</reference>
<protein>
    <submittedName>
        <fullName evidence="1">Uncharacterized protein</fullName>
    </submittedName>
</protein>
<organism evidence="1 2">
    <name type="scientific">Persea americana</name>
    <name type="common">Avocado</name>
    <dbReference type="NCBI Taxonomy" id="3435"/>
    <lineage>
        <taxon>Eukaryota</taxon>
        <taxon>Viridiplantae</taxon>
        <taxon>Streptophyta</taxon>
        <taxon>Embryophyta</taxon>
        <taxon>Tracheophyta</taxon>
        <taxon>Spermatophyta</taxon>
        <taxon>Magnoliopsida</taxon>
        <taxon>Magnoliidae</taxon>
        <taxon>Laurales</taxon>
        <taxon>Lauraceae</taxon>
        <taxon>Persea</taxon>
    </lineage>
</organism>
<accession>A0ACC2LAT5</accession>